<feature type="transmembrane region" description="Helical" evidence="5">
    <location>
        <begin position="197"/>
        <end position="215"/>
    </location>
</feature>
<dbReference type="Pfam" id="PF04932">
    <property type="entry name" value="Wzy_C"/>
    <property type="match status" value="1"/>
</dbReference>
<comment type="subcellular location">
    <subcellularLocation>
        <location evidence="1">Membrane</location>
        <topology evidence="1">Multi-pass membrane protein</topology>
    </subcellularLocation>
</comment>
<evidence type="ECO:0000259" key="6">
    <source>
        <dbReference type="Pfam" id="PF04932"/>
    </source>
</evidence>
<feature type="transmembrane region" description="Helical" evidence="5">
    <location>
        <begin position="320"/>
        <end position="339"/>
    </location>
</feature>
<proteinExistence type="predicted"/>
<gene>
    <name evidence="7" type="ORF">LX64_02066</name>
</gene>
<feature type="transmembrane region" description="Helical" evidence="5">
    <location>
        <begin position="168"/>
        <end position="185"/>
    </location>
</feature>
<evidence type="ECO:0000256" key="2">
    <source>
        <dbReference type="ARBA" id="ARBA00022692"/>
    </source>
</evidence>
<evidence type="ECO:0000313" key="8">
    <source>
        <dbReference type="Proteomes" id="UP000249547"/>
    </source>
</evidence>
<keyword evidence="2 5" id="KW-0812">Transmembrane</keyword>
<dbReference type="OrthoDB" id="783093at2"/>
<dbReference type="PANTHER" id="PTHR37422:SF13">
    <property type="entry name" value="LIPOPOLYSACCHARIDE BIOSYNTHESIS PROTEIN PA4999-RELATED"/>
    <property type="match status" value="1"/>
</dbReference>
<feature type="transmembrane region" description="Helical" evidence="5">
    <location>
        <begin position="56"/>
        <end position="74"/>
    </location>
</feature>
<feature type="transmembrane region" description="Helical" evidence="5">
    <location>
        <begin position="411"/>
        <end position="429"/>
    </location>
</feature>
<keyword evidence="7" id="KW-0436">Ligase</keyword>
<evidence type="ECO:0000256" key="4">
    <source>
        <dbReference type="ARBA" id="ARBA00023136"/>
    </source>
</evidence>
<keyword evidence="3 5" id="KW-1133">Transmembrane helix</keyword>
<feature type="transmembrane region" description="Helical" evidence="5">
    <location>
        <begin position="79"/>
        <end position="95"/>
    </location>
</feature>
<keyword evidence="8" id="KW-1185">Reference proteome</keyword>
<dbReference type="GO" id="GO:0016020">
    <property type="term" value="C:membrane"/>
    <property type="evidence" value="ECO:0007669"/>
    <property type="project" value="UniProtKB-SubCell"/>
</dbReference>
<feature type="transmembrane region" description="Helical" evidence="5">
    <location>
        <begin position="253"/>
        <end position="272"/>
    </location>
</feature>
<accession>A0A327QSK9</accession>
<evidence type="ECO:0000256" key="5">
    <source>
        <dbReference type="SAM" id="Phobius"/>
    </source>
</evidence>
<feature type="transmembrane region" description="Helical" evidence="5">
    <location>
        <begin position="33"/>
        <end position="50"/>
    </location>
</feature>
<feature type="transmembrane region" description="Helical" evidence="5">
    <location>
        <begin position="142"/>
        <end position="162"/>
    </location>
</feature>
<dbReference type="GO" id="GO:0016874">
    <property type="term" value="F:ligase activity"/>
    <property type="evidence" value="ECO:0007669"/>
    <property type="project" value="UniProtKB-KW"/>
</dbReference>
<evidence type="ECO:0000256" key="1">
    <source>
        <dbReference type="ARBA" id="ARBA00004141"/>
    </source>
</evidence>
<comment type="caution">
    <text evidence="7">The sequence shown here is derived from an EMBL/GenBank/DDBJ whole genome shotgun (WGS) entry which is preliminary data.</text>
</comment>
<dbReference type="InterPro" id="IPR007016">
    <property type="entry name" value="O-antigen_ligase-rel_domated"/>
</dbReference>
<name>A0A327QSK9_9BACT</name>
<dbReference type="PANTHER" id="PTHR37422">
    <property type="entry name" value="TEICHURONIC ACID BIOSYNTHESIS PROTEIN TUAE"/>
    <property type="match status" value="1"/>
</dbReference>
<feature type="domain" description="O-antigen ligase-related" evidence="6">
    <location>
        <begin position="284"/>
        <end position="421"/>
    </location>
</feature>
<dbReference type="EMBL" id="QLLL01000003">
    <property type="protein sequence ID" value="RAJ06938.1"/>
    <property type="molecule type" value="Genomic_DNA"/>
</dbReference>
<dbReference type="RefSeq" id="WP_111597516.1">
    <property type="nucleotide sequence ID" value="NZ_QLLL01000003.1"/>
</dbReference>
<feature type="transmembrane region" description="Helical" evidence="5">
    <location>
        <begin position="449"/>
        <end position="479"/>
    </location>
</feature>
<dbReference type="AlphaFoldDB" id="A0A327QSK9"/>
<feature type="transmembrane region" description="Helical" evidence="5">
    <location>
        <begin position="101"/>
        <end position="121"/>
    </location>
</feature>
<dbReference type="Proteomes" id="UP000249547">
    <property type="component" value="Unassembled WGS sequence"/>
</dbReference>
<evidence type="ECO:0000256" key="3">
    <source>
        <dbReference type="ARBA" id="ARBA00022989"/>
    </source>
</evidence>
<organism evidence="7 8">
    <name type="scientific">Chitinophaga skermanii</name>
    <dbReference type="NCBI Taxonomy" id="331697"/>
    <lineage>
        <taxon>Bacteria</taxon>
        <taxon>Pseudomonadati</taxon>
        <taxon>Bacteroidota</taxon>
        <taxon>Chitinophagia</taxon>
        <taxon>Chitinophagales</taxon>
        <taxon>Chitinophagaceae</taxon>
        <taxon>Chitinophaga</taxon>
    </lineage>
</organism>
<feature type="transmembrane region" description="Helical" evidence="5">
    <location>
        <begin position="279"/>
        <end position="300"/>
    </location>
</feature>
<reference evidence="7 8" key="1">
    <citation type="submission" date="2018-06" db="EMBL/GenBank/DDBJ databases">
        <title>Genomic Encyclopedia of Archaeal and Bacterial Type Strains, Phase II (KMG-II): from individual species to whole genera.</title>
        <authorList>
            <person name="Goeker M."/>
        </authorList>
    </citation>
    <scope>NUCLEOTIDE SEQUENCE [LARGE SCALE GENOMIC DNA]</scope>
    <source>
        <strain evidence="7 8">DSM 23857</strain>
    </source>
</reference>
<evidence type="ECO:0000313" key="7">
    <source>
        <dbReference type="EMBL" id="RAJ06938.1"/>
    </source>
</evidence>
<keyword evidence="4 5" id="KW-0472">Membrane</keyword>
<sequence>MLKLAKHTYNSFTKWVYNVLYDQVYQRKLNSPLGYMTLLFVSLVIAVGVAKIHFLVGIGIVAGLIGIATVFACLFETKLGFYLSTGVSFFVFYLNRMVNDALPVGILIDVMIFMNFTGIYFRKTLIRERYWQYSKNPITYIYFIYLAFMLVEAFNPSMYSIGGWIFAFRKYLNFMMIYFVALHVFESFDDVKQFFKIWLSLCALSGFYGVFQQWVGLLPFEEYWVVSDPLKYRLYFQGGTIRKFSFLSDPTSYGILMASTALSAIALAMGPVSKKHRRYLLIGALGMMLGMAFSGTRTAYAMLPAGLVLYIMMTITSRKTLAFAIISTMVFVVVIFGPFHSNGTINRIRSTFQSEDESLNVRDVNRHYIQPYIWRHPLGGGMSTSGVGGEIYNPGHPLAGFPPDSGFLKTALEAGWVGLILGCILYFIVMQTGIRQYYRTRNPELRTYYLAIMVNIFSMIIANYAQVAIGQIPGAFMFYGSLAMIIKLRSFDTNTQTENKSVLNKTELK</sequence>
<dbReference type="InterPro" id="IPR051533">
    <property type="entry name" value="WaaL-like"/>
</dbReference>
<protein>
    <submittedName>
        <fullName evidence="7">O-antigen ligase-like membrane protein</fullName>
    </submittedName>
</protein>